<dbReference type="EMBL" id="VSRR010000697">
    <property type="protein sequence ID" value="MPC18622.1"/>
    <property type="molecule type" value="Genomic_DNA"/>
</dbReference>
<reference evidence="1 2" key="1">
    <citation type="submission" date="2019-05" db="EMBL/GenBank/DDBJ databases">
        <title>Another draft genome of Portunus trituberculatus and its Hox gene families provides insights of decapod evolution.</title>
        <authorList>
            <person name="Jeong J.-H."/>
            <person name="Song I."/>
            <person name="Kim S."/>
            <person name="Choi T."/>
            <person name="Kim D."/>
            <person name="Ryu S."/>
            <person name="Kim W."/>
        </authorList>
    </citation>
    <scope>NUCLEOTIDE SEQUENCE [LARGE SCALE GENOMIC DNA]</scope>
    <source>
        <tissue evidence="1">Muscle</tissue>
    </source>
</reference>
<gene>
    <name evidence="1" type="ORF">E2C01_011509</name>
</gene>
<protein>
    <submittedName>
        <fullName evidence="1">Uncharacterized protein</fullName>
    </submittedName>
</protein>
<evidence type="ECO:0000313" key="2">
    <source>
        <dbReference type="Proteomes" id="UP000324222"/>
    </source>
</evidence>
<organism evidence="1 2">
    <name type="scientific">Portunus trituberculatus</name>
    <name type="common">Swimming crab</name>
    <name type="synonym">Neptunus trituberculatus</name>
    <dbReference type="NCBI Taxonomy" id="210409"/>
    <lineage>
        <taxon>Eukaryota</taxon>
        <taxon>Metazoa</taxon>
        <taxon>Ecdysozoa</taxon>
        <taxon>Arthropoda</taxon>
        <taxon>Crustacea</taxon>
        <taxon>Multicrustacea</taxon>
        <taxon>Malacostraca</taxon>
        <taxon>Eumalacostraca</taxon>
        <taxon>Eucarida</taxon>
        <taxon>Decapoda</taxon>
        <taxon>Pleocyemata</taxon>
        <taxon>Brachyura</taxon>
        <taxon>Eubrachyura</taxon>
        <taxon>Portunoidea</taxon>
        <taxon>Portunidae</taxon>
        <taxon>Portuninae</taxon>
        <taxon>Portunus</taxon>
    </lineage>
</organism>
<dbReference type="AlphaFoldDB" id="A0A5B7DBE5"/>
<sequence length="74" mass="8651">MNIKSYHPIACREPRRHDMSGRKYWRMDGPQRRFFSLSTPPLLYSHVLPSHCHSLLPSPLPATIGQTGRDFTFR</sequence>
<accession>A0A5B7DBE5</accession>
<evidence type="ECO:0000313" key="1">
    <source>
        <dbReference type="EMBL" id="MPC18622.1"/>
    </source>
</evidence>
<name>A0A5B7DBE5_PORTR</name>
<dbReference type="Proteomes" id="UP000324222">
    <property type="component" value="Unassembled WGS sequence"/>
</dbReference>
<keyword evidence="2" id="KW-1185">Reference proteome</keyword>
<comment type="caution">
    <text evidence="1">The sequence shown here is derived from an EMBL/GenBank/DDBJ whole genome shotgun (WGS) entry which is preliminary data.</text>
</comment>
<proteinExistence type="predicted"/>